<dbReference type="AlphaFoldDB" id="A0A7X1NXR7"/>
<proteinExistence type="predicted"/>
<evidence type="ECO:0000313" key="2">
    <source>
        <dbReference type="Proteomes" id="UP000484842"/>
    </source>
</evidence>
<keyword evidence="2" id="KW-1185">Reference proteome</keyword>
<organism evidence="1 2">
    <name type="scientific">Deinococcus terrestris</name>
    <dbReference type="NCBI Taxonomy" id="2651870"/>
    <lineage>
        <taxon>Bacteria</taxon>
        <taxon>Thermotogati</taxon>
        <taxon>Deinococcota</taxon>
        <taxon>Deinococci</taxon>
        <taxon>Deinococcales</taxon>
        <taxon>Deinococcaceae</taxon>
        <taxon>Deinococcus</taxon>
    </lineage>
</organism>
<comment type="caution">
    <text evidence="1">The sequence shown here is derived from an EMBL/GenBank/DDBJ whole genome shotgun (WGS) entry which is preliminary data.</text>
</comment>
<dbReference type="RefSeq" id="WP_152872035.1">
    <property type="nucleotide sequence ID" value="NZ_WBSL01000008.1"/>
</dbReference>
<name>A0A7X1NXR7_9DEIO</name>
<dbReference type="EMBL" id="WBSL01000008">
    <property type="protein sequence ID" value="MPY67700.1"/>
    <property type="molecule type" value="Genomic_DNA"/>
</dbReference>
<sequence>MTPSAQERLFQWSTLASRLAGRYGANHIRLKVPEQFWQDCLEVHPLDPLPWGIRTPHGDVRLEKA</sequence>
<gene>
    <name evidence="1" type="ORF">F8S09_13580</name>
</gene>
<reference evidence="1 2" key="1">
    <citation type="submission" date="2019-10" db="EMBL/GenBank/DDBJ databases">
        <title>Deinococcus sp. isolated from soil.</title>
        <authorList>
            <person name="Li Y."/>
            <person name="Wang J."/>
        </authorList>
    </citation>
    <scope>NUCLEOTIDE SEQUENCE [LARGE SCALE GENOMIC DNA]</scope>
    <source>
        <strain evidence="1 2">SDU3-2</strain>
    </source>
</reference>
<accession>A0A7X1NXR7</accession>
<evidence type="ECO:0000313" key="1">
    <source>
        <dbReference type="EMBL" id="MPY67700.1"/>
    </source>
</evidence>
<protein>
    <submittedName>
        <fullName evidence="1">Uncharacterized protein</fullName>
    </submittedName>
</protein>
<dbReference type="Proteomes" id="UP000484842">
    <property type="component" value="Unassembled WGS sequence"/>
</dbReference>